<accession>A0A2H0AZH2</accession>
<dbReference type="AlphaFoldDB" id="A0A2H0AZH2"/>
<evidence type="ECO:0000313" key="1">
    <source>
        <dbReference type="EMBL" id="PIP50797.1"/>
    </source>
</evidence>
<name>A0A2H0AZH2_9BACT</name>
<sequence length="193" mass="22115">MFERAKSFILAVWARLTKQPDLPKFRPMESLPAHLEKLRLAAAKNYGPTHQLQSEAEMRQWLAIADHYYFLEIISWKRGREYKAATVATDSGTRALWSAHEDTCRGWENSGAMCRNGANALIIILDTIDHAKHDKPIDADWATLSWSAEACGESQWLHYHLELIQQDNYGSFCSVSFHFFVSDVDDLMNVKDP</sequence>
<dbReference type="EMBL" id="PCSO01000089">
    <property type="protein sequence ID" value="PIP50797.1"/>
    <property type="molecule type" value="Genomic_DNA"/>
</dbReference>
<reference evidence="1 2" key="1">
    <citation type="submission" date="2017-09" db="EMBL/GenBank/DDBJ databases">
        <title>Depth-based differentiation of microbial function through sediment-hosted aquifers and enrichment of novel symbionts in the deep terrestrial subsurface.</title>
        <authorList>
            <person name="Probst A.J."/>
            <person name="Ladd B."/>
            <person name="Jarett J.K."/>
            <person name="Geller-Mcgrath D.E."/>
            <person name="Sieber C.M."/>
            <person name="Emerson J.B."/>
            <person name="Anantharaman K."/>
            <person name="Thomas B.C."/>
            <person name="Malmstrom R."/>
            <person name="Stieglmeier M."/>
            <person name="Klingl A."/>
            <person name="Woyke T."/>
            <person name="Ryan C.M."/>
            <person name="Banfield J.F."/>
        </authorList>
    </citation>
    <scope>NUCLEOTIDE SEQUENCE [LARGE SCALE GENOMIC DNA]</scope>
    <source>
        <strain evidence="1">CG23_combo_of_CG06-09_8_20_14_all_41_73</strain>
    </source>
</reference>
<proteinExistence type="predicted"/>
<evidence type="ECO:0000313" key="2">
    <source>
        <dbReference type="Proteomes" id="UP000230671"/>
    </source>
</evidence>
<protein>
    <submittedName>
        <fullName evidence="1">Uncharacterized protein</fullName>
    </submittedName>
</protein>
<comment type="caution">
    <text evidence="1">The sequence shown here is derived from an EMBL/GenBank/DDBJ whole genome shotgun (WGS) entry which is preliminary data.</text>
</comment>
<organism evidence="1 2">
    <name type="scientific">Candidatus Berkelbacteria bacterium CG23_combo_of_CG06-09_8_20_14_all_41_73</name>
    <dbReference type="NCBI Taxonomy" id="1974519"/>
    <lineage>
        <taxon>Bacteria</taxon>
        <taxon>Candidatus Berkelbacteria</taxon>
    </lineage>
</organism>
<gene>
    <name evidence="1" type="ORF">COX11_02180</name>
</gene>
<dbReference type="Proteomes" id="UP000230671">
    <property type="component" value="Unassembled WGS sequence"/>
</dbReference>